<accession>A0A8H6B5H2</accession>
<protein>
    <recommendedName>
        <fullName evidence="4">60S ribosomal protein L41</fullName>
    </recommendedName>
</protein>
<dbReference type="GO" id="GO:0006412">
    <property type="term" value="P:translation"/>
    <property type="evidence" value="ECO:0007669"/>
    <property type="project" value="InterPro"/>
</dbReference>
<reference evidence="5 6" key="1">
    <citation type="journal article" date="2020" name="Phytopathology">
        <title>A high-quality genome resource of Botrytis fragariae, a new and rapidly spreading fungal pathogen causing strawberry gray mold in the U.S.A.</title>
        <authorList>
            <person name="Wu Y."/>
            <person name="Saski C.A."/>
            <person name="Schnabel G."/>
            <person name="Xiao S."/>
            <person name="Hu M."/>
        </authorList>
    </citation>
    <scope>NUCLEOTIDE SEQUENCE [LARGE SCALE GENOMIC DNA]</scope>
    <source>
        <strain evidence="5 6">BVB16</strain>
    </source>
</reference>
<dbReference type="GO" id="GO:0003735">
    <property type="term" value="F:structural constituent of ribosome"/>
    <property type="evidence" value="ECO:0007669"/>
    <property type="project" value="UniProtKB-UniRule"/>
</dbReference>
<organism evidence="5 6">
    <name type="scientific">Botrytis fragariae</name>
    <dbReference type="NCBI Taxonomy" id="1964551"/>
    <lineage>
        <taxon>Eukaryota</taxon>
        <taxon>Fungi</taxon>
        <taxon>Dikarya</taxon>
        <taxon>Ascomycota</taxon>
        <taxon>Pezizomycotina</taxon>
        <taxon>Leotiomycetes</taxon>
        <taxon>Helotiales</taxon>
        <taxon>Sclerotiniaceae</taxon>
        <taxon>Botrytis</taxon>
    </lineage>
</organism>
<dbReference type="GO" id="GO:1990904">
    <property type="term" value="C:ribonucleoprotein complex"/>
    <property type="evidence" value="ECO:0007669"/>
    <property type="project" value="UniProtKB-KW"/>
</dbReference>
<comment type="subunit">
    <text evidence="4">Component of the large ribosomal subunit.</text>
</comment>
<dbReference type="OrthoDB" id="10472681at2759"/>
<evidence type="ECO:0000313" key="6">
    <source>
        <dbReference type="Proteomes" id="UP000531561"/>
    </source>
</evidence>
<evidence type="ECO:0000313" key="5">
    <source>
        <dbReference type="EMBL" id="KAF5879583.1"/>
    </source>
</evidence>
<dbReference type="RefSeq" id="XP_037198527.1">
    <property type="nucleotide sequence ID" value="XM_037337161.1"/>
</dbReference>
<keyword evidence="1 4" id="KW-0689">Ribosomal protein</keyword>
<gene>
    <name evidence="5" type="ORF">Bfra_006790</name>
</gene>
<evidence type="ECO:0000256" key="1">
    <source>
        <dbReference type="ARBA" id="ARBA00022980"/>
    </source>
</evidence>
<dbReference type="EMBL" id="JABFCT010000001">
    <property type="protein sequence ID" value="KAF5879583.1"/>
    <property type="molecule type" value="Genomic_DNA"/>
</dbReference>
<evidence type="ECO:0000256" key="2">
    <source>
        <dbReference type="ARBA" id="ARBA00023274"/>
    </source>
</evidence>
<evidence type="ECO:0000256" key="3">
    <source>
        <dbReference type="ARBA" id="ARBA00043969"/>
    </source>
</evidence>
<comment type="caution">
    <text evidence="5">The sequence shown here is derived from an EMBL/GenBank/DDBJ whole genome shotgun (WGS) entry which is preliminary data.</text>
</comment>
<dbReference type="InterPro" id="IPR007836">
    <property type="entry name" value="Ribosomal_eS32"/>
</dbReference>
<sequence length="73" mass="8868">MRAKWRKKRTRRLKRKRRKTRARSMWWKVLEEAGSVNNAMSICSLRVYEPIRHGKEAASDAKCLYDYQPDRNE</sequence>
<dbReference type="Proteomes" id="UP000531561">
    <property type="component" value="Unassembled WGS sequence"/>
</dbReference>
<name>A0A8H6B5H2_9HELO</name>
<keyword evidence="2 4" id="KW-0687">Ribonucleoprotein</keyword>
<evidence type="ECO:0000256" key="4">
    <source>
        <dbReference type="RuleBase" id="RU368055"/>
    </source>
</evidence>
<dbReference type="AlphaFoldDB" id="A0A8H6B5H2"/>
<proteinExistence type="inferred from homology"/>
<comment type="similarity">
    <text evidence="3 4">Belongs to the eukaryotic ribosomal protein eS32 family.</text>
</comment>
<dbReference type="GeneID" id="59260853"/>
<dbReference type="Pfam" id="PF05162">
    <property type="entry name" value="Ribosomal_L41"/>
    <property type="match status" value="1"/>
</dbReference>
<dbReference type="GO" id="GO:0005840">
    <property type="term" value="C:ribosome"/>
    <property type="evidence" value="ECO:0007669"/>
    <property type="project" value="UniProtKB-KW"/>
</dbReference>
<keyword evidence="6" id="KW-1185">Reference proteome</keyword>